<evidence type="ECO:0000313" key="1">
    <source>
        <dbReference type="EMBL" id="KAF5941056.1"/>
    </source>
</evidence>
<name>A0A7J7GNN4_CAMSI</name>
<dbReference type="AlphaFoldDB" id="A0A7J7GNN4"/>
<dbReference type="EMBL" id="JACBKZ010000010">
    <property type="protein sequence ID" value="KAF5941056.1"/>
    <property type="molecule type" value="Genomic_DNA"/>
</dbReference>
<organism evidence="1 2">
    <name type="scientific">Camellia sinensis</name>
    <name type="common">Tea plant</name>
    <name type="synonym">Thea sinensis</name>
    <dbReference type="NCBI Taxonomy" id="4442"/>
    <lineage>
        <taxon>Eukaryota</taxon>
        <taxon>Viridiplantae</taxon>
        <taxon>Streptophyta</taxon>
        <taxon>Embryophyta</taxon>
        <taxon>Tracheophyta</taxon>
        <taxon>Spermatophyta</taxon>
        <taxon>Magnoliopsida</taxon>
        <taxon>eudicotyledons</taxon>
        <taxon>Gunneridae</taxon>
        <taxon>Pentapetalae</taxon>
        <taxon>asterids</taxon>
        <taxon>Ericales</taxon>
        <taxon>Theaceae</taxon>
        <taxon>Camellia</taxon>
    </lineage>
</organism>
<reference evidence="2" key="1">
    <citation type="journal article" date="2020" name="Nat. Commun.">
        <title>Genome assembly of wild tea tree DASZ reveals pedigree and selection history of tea varieties.</title>
        <authorList>
            <person name="Zhang W."/>
            <person name="Zhang Y."/>
            <person name="Qiu H."/>
            <person name="Guo Y."/>
            <person name="Wan H."/>
            <person name="Zhang X."/>
            <person name="Scossa F."/>
            <person name="Alseekh S."/>
            <person name="Zhang Q."/>
            <person name="Wang P."/>
            <person name="Xu L."/>
            <person name="Schmidt M.H."/>
            <person name="Jia X."/>
            <person name="Li D."/>
            <person name="Zhu A."/>
            <person name="Guo F."/>
            <person name="Chen W."/>
            <person name="Ni D."/>
            <person name="Usadel B."/>
            <person name="Fernie A.R."/>
            <person name="Wen W."/>
        </authorList>
    </citation>
    <scope>NUCLEOTIDE SEQUENCE [LARGE SCALE GENOMIC DNA]</scope>
    <source>
        <strain evidence="2">cv. G240</strain>
    </source>
</reference>
<gene>
    <name evidence="1" type="ORF">HYC85_022223</name>
</gene>
<sequence>MQGIFTSPSDYLSHWTLVVYDTDDGSWKHFNSAGNRNVDRGGHYDEAIALVSFVKLCVNEIVDVANRQ</sequence>
<reference evidence="1 2" key="2">
    <citation type="submission" date="2020-07" db="EMBL/GenBank/DDBJ databases">
        <title>Genome assembly of wild tea tree DASZ reveals pedigree and selection history of tea varieties.</title>
        <authorList>
            <person name="Zhang W."/>
        </authorList>
    </citation>
    <scope>NUCLEOTIDE SEQUENCE [LARGE SCALE GENOMIC DNA]</scope>
    <source>
        <strain evidence="2">cv. G240</strain>
        <tissue evidence="1">Leaf</tissue>
    </source>
</reference>
<keyword evidence="2" id="KW-1185">Reference proteome</keyword>
<dbReference type="Proteomes" id="UP000593564">
    <property type="component" value="Unassembled WGS sequence"/>
</dbReference>
<protein>
    <recommendedName>
        <fullName evidence="3">Ubiquitin-like protease family profile domain-containing protein</fullName>
    </recommendedName>
</protein>
<evidence type="ECO:0008006" key="3">
    <source>
        <dbReference type="Google" id="ProtNLM"/>
    </source>
</evidence>
<accession>A0A7J7GNN4</accession>
<comment type="caution">
    <text evidence="1">The sequence shown here is derived from an EMBL/GenBank/DDBJ whole genome shotgun (WGS) entry which is preliminary data.</text>
</comment>
<evidence type="ECO:0000313" key="2">
    <source>
        <dbReference type="Proteomes" id="UP000593564"/>
    </source>
</evidence>
<proteinExistence type="predicted"/>